<keyword evidence="3" id="KW-1185">Reference proteome</keyword>
<evidence type="ECO:0000313" key="2">
    <source>
        <dbReference type="EMBL" id="MDP4530076.1"/>
    </source>
</evidence>
<organism evidence="2 3">
    <name type="scientific">Alkalimonas delamerensis</name>
    <dbReference type="NCBI Taxonomy" id="265981"/>
    <lineage>
        <taxon>Bacteria</taxon>
        <taxon>Pseudomonadati</taxon>
        <taxon>Pseudomonadota</taxon>
        <taxon>Gammaproteobacteria</taxon>
        <taxon>Alkalimonas</taxon>
    </lineage>
</organism>
<evidence type="ECO:0000256" key="1">
    <source>
        <dbReference type="SAM" id="Phobius"/>
    </source>
</evidence>
<dbReference type="Proteomes" id="UP001236258">
    <property type="component" value="Unassembled WGS sequence"/>
</dbReference>
<accession>A0ABT9GSX6</accession>
<dbReference type="RefSeq" id="WP_305946120.1">
    <property type="nucleotide sequence ID" value="NZ_JAUZVY010000006.1"/>
</dbReference>
<gene>
    <name evidence="2" type="ORF">Q3O59_13695</name>
</gene>
<feature type="transmembrane region" description="Helical" evidence="1">
    <location>
        <begin position="39"/>
        <end position="60"/>
    </location>
</feature>
<keyword evidence="1" id="KW-0812">Transmembrane</keyword>
<reference evidence="2 3" key="1">
    <citation type="submission" date="2023-08" db="EMBL/GenBank/DDBJ databases">
        <authorList>
            <person name="Joshi A."/>
            <person name="Thite S."/>
        </authorList>
    </citation>
    <scope>NUCLEOTIDE SEQUENCE [LARGE SCALE GENOMIC DNA]</scope>
    <source>
        <strain evidence="2 3">1E1</strain>
    </source>
</reference>
<dbReference type="EMBL" id="JAUZVY010000006">
    <property type="protein sequence ID" value="MDP4530076.1"/>
    <property type="molecule type" value="Genomic_DNA"/>
</dbReference>
<feature type="transmembrane region" description="Helical" evidence="1">
    <location>
        <begin position="6"/>
        <end position="27"/>
    </location>
</feature>
<comment type="caution">
    <text evidence="2">The sequence shown here is derived from an EMBL/GenBank/DDBJ whole genome shotgun (WGS) entry which is preliminary data.</text>
</comment>
<sequence>MDINAAVLGQFMFFFLVFVGITSYFLARRKTNTPILATLIGVLLAIVPPLGLIYLAALVLKEDVTAS</sequence>
<evidence type="ECO:0000313" key="3">
    <source>
        <dbReference type="Proteomes" id="UP001236258"/>
    </source>
</evidence>
<protein>
    <submittedName>
        <fullName evidence="2">Uncharacterized protein</fullName>
    </submittedName>
</protein>
<keyword evidence="1" id="KW-0472">Membrane</keyword>
<proteinExistence type="predicted"/>
<keyword evidence="1" id="KW-1133">Transmembrane helix</keyword>
<name>A0ABT9GSX6_9GAMM</name>